<feature type="transmembrane region" description="Helical" evidence="1">
    <location>
        <begin position="51"/>
        <end position="77"/>
    </location>
</feature>
<evidence type="ECO:0000313" key="3">
    <source>
        <dbReference type="EMBL" id="MFL9844293.1"/>
    </source>
</evidence>
<feature type="transmembrane region" description="Helical" evidence="1">
    <location>
        <begin position="24"/>
        <end position="45"/>
    </location>
</feature>
<gene>
    <name evidence="3" type="ORF">ABS766_07675</name>
</gene>
<dbReference type="EMBL" id="JBELPZ010000006">
    <property type="protein sequence ID" value="MFL9844293.1"/>
    <property type="molecule type" value="Genomic_DNA"/>
</dbReference>
<keyword evidence="1" id="KW-0472">Membrane</keyword>
<evidence type="ECO:0000313" key="4">
    <source>
        <dbReference type="Proteomes" id="UP001629156"/>
    </source>
</evidence>
<proteinExistence type="predicted"/>
<keyword evidence="4" id="KW-1185">Reference proteome</keyword>
<comment type="caution">
    <text evidence="3">The sequence shown here is derived from an EMBL/GenBank/DDBJ whole genome shotgun (WGS) entry which is preliminary data.</text>
</comment>
<keyword evidence="1" id="KW-0812">Transmembrane</keyword>
<protein>
    <submittedName>
        <fullName evidence="3">2TM domain-containing protein</fullName>
    </submittedName>
</protein>
<dbReference type="Proteomes" id="UP001629156">
    <property type="component" value="Unassembled WGS sequence"/>
</dbReference>
<sequence>MYNSENEYYDYSLAKKKVKKIKSFYYHLTCYCIIIPIIIFANLMFDPQFHWFWFSLLGWGTGLLIHGLTTFDFLPFLGRDWEERKLKELIEKEQHKTKF</sequence>
<organism evidence="3 4">
    <name type="scientific">Flavobacterium rhizosphaerae</name>
    <dbReference type="NCBI Taxonomy" id="3163298"/>
    <lineage>
        <taxon>Bacteria</taxon>
        <taxon>Pseudomonadati</taxon>
        <taxon>Bacteroidota</taxon>
        <taxon>Flavobacteriia</taxon>
        <taxon>Flavobacteriales</taxon>
        <taxon>Flavobacteriaceae</taxon>
        <taxon>Flavobacterium</taxon>
    </lineage>
</organism>
<dbReference type="Pfam" id="PF13239">
    <property type="entry name" value="2TM"/>
    <property type="match status" value="1"/>
</dbReference>
<evidence type="ECO:0000259" key="2">
    <source>
        <dbReference type="Pfam" id="PF13239"/>
    </source>
</evidence>
<evidence type="ECO:0000256" key="1">
    <source>
        <dbReference type="SAM" id="Phobius"/>
    </source>
</evidence>
<accession>A0ABW8YYZ4</accession>
<dbReference type="RefSeq" id="WP_408084544.1">
    <property type="nucleotide sequence ID" value="NZ_JBELPZ010000006.1"/>
</dbReference>
<keyword evidence="1" id="KW-1133">Transmembrane helix</keyword>
<reference evidence="3 4" key="1">
    <citation type="submission" date="2024-06" db="EMBL/GenBank/DDBJ databases">
        <authorList>
            <person name="Kaempfer P."/>
            <person name="Viver T."/>
        </authorList>
    </citation>
    <scope>NUCLEOTIDE SEQUENCE [LARGE SCALE GENOMIC DNA]</scope>
    <source>
        <strain evidence="3 4">ST-119</strain>
    </source>
</reference>
<name>A0ABW8YYZ4_9FLAO</name>
<dbReference type="InterPro" id="IPR025698">
    <property type="entry name" value="2TM_dom"/>
</dbReference>
<feature type="domain" description="2TM" evidence="2">
    <location>
        <begin position="14"/>
        <end position="91"/>
    </location>
</feature>